<sequence length="157" mass="16470">MNKKFLICGAIATALLVSACVKKEEPKETEQEKVETAQTATSEPAQFESLPSAEQNTQQAEIPAHVEVERTETANTSTEIRREPTHEALATTQATQVAENKPAATEAKPAKAESVKTETAQTAPKTQTAPKASSGNAQSEDDAVAAAIAAATPALKN</sequence>
<organism evidence="3 4">
    <name type="scientific">Acinetobacter bereziniae</name>
    <name type="common">Acinetobacter genomosp. 10</name>
    <dbReference type="NCBI Taxonomy" id="106648"/>
    <lineage>
        <taxon>Bacteria</taxon>
        <taxon>Pseudomonadati</taxon>
        <taxon>Pseudomonadota</taxon>
        <taxon>Gammaproteobacteria</taxon>
        <taxon>Moraxellales</taxon>
        <taxon>Moraxellaceae</taxon>
        <taxon>Acinetobacter</taxon>
    </lineage>
</organism>
<feature type="region of interest" description="Disordered" evidence="1">
    <location>
        <begin position="23"/>
        <end position="144"/>
    </location>
</feature>
<keyword evidence="2" id="KW-0732">Signal</keyword>
<proteinExistence type="predicted"/>
<comment type="caution">
    <text evidence="3">The sequence shown here is derived from an EMBL/GenBank/DDBJ whole genome shotgun (WGS) entry which is preliminary data.</text>
</comment>
<feature type="signal peptide" evidence="2">
    <location>
        <begin position="1"/>
        <end position="19"/>
    </location>
</feature>
<name>A0A833PGS6_ACIBZ</name>
<evidence type="ECO:0000313" key="3">
    <source>
        <dbReference type="EMBL" id="KAF1026243.1"/>
    </source>
</evidence>
<evidence type="ECO:0000256" key="1">
    <source>
        <dbReference type="SAM" id="MobiDB-lite"/>
    </source>
</evidence>
<feature type="chain" id="PRO_5032603212" description="Internalin" evidence="2">
    <location>
        <begin position="20"/>
        <end position="157"/>
    </location>
</feature>
<feature type="compositionally biased region" description="Low complexity" evidence="1">
    <location>
        <begin position="98"/>
        <end position="107"/>
    </location>
</feature>
<evidence type="ECO:0008006" key="5">
    <source>
        <dbReference type="Google" id="ProtNLM"/>
    </source>
</evidence>
<protein>
    <recommendedName>
        <fullName evidence="5">Internalin</fullName>
    </recommendedName>
</protein>
<dbReference type="EMBL" id="WNDP01000026">
    <property type="protein sequence ID" value="KAF1026243.1"/>
    <property type="molecule type" value="Genomic_DNA"/>
</dbReference>
<gene>
    <name evidence="3" type="ORF">GAK29_01380</name>
</gene>
<evidence type="ECO:0000256" key="2">
    <source>
        <dbReference type="SAM" id="SignalP"/>
    </source>
</evidence>
<dbReference type="Proteomes" id="UP000490535">
    <property type="component" value="Unassembled WGS sequence"/>
</dbReference>
<dbReference type="AlphaFoldDB" id="A0A833PGS6"/>
<dbReference type="PROSITE" id="PS51257">
    <property type="entry name" value="PROKAR_LIPOPROTEIN"/>
    <property type="match status" value="1"/>
</dbReference>
<reference evidence="4" key="1">
    <citation type="journal article" date="2020" name="MBio">
        <title>Horizontal gene transfer to a defensive symbiont with a reduced genome amongst a multipartite beetle microbiome.</title>
        <authorList>
            <person name="Waterworth S.C."/>
            <person name="Florez L.V."/>
            <person name="Rees E.R."/>
            <person name="Hertweck C."/>
            <person name="Kaltenpoth M."/>
            <person name="Kwan J.C."/>
        </authorList>
    </citation>
    <scope>NUCLEOTIDE SEQUENCE [LARGE SCALE GENOMIC DNA]</scope>
</reference>
<feature type="compositionally biased region" description="Basic and acidic residues" evidence="1">
    <location>
        <begin position="23"/>
        <end position="35"/>
    </location>
</feature>
<accession>A0A833PGS6</accession>
<feature type="compositionally biased region" description="Low complexity" evidence="1">
    <location>
        <begin position="119"/>
        <end position="132"/>
    </location>
</feature>
<evidence type="ECO:0000313" key="4">
    <source>
        <dbReference type="Proteomes" id="UP000490535"/>
    </source>
</evidence>